<feature type="domain" description="TROVE" evidence="8">
    <location>
        <begin position="1"/>
        <end position="385"/>
    </location>
</feature>
<name>A0A7R8XAQ6_9CRUS</name>
<dbReference type="EMBL" id="CAJPEV010001028">
    <property type="protein sequence ID" value="CAG0890264.1"/>
    <property type="molecule type" value="Genomic_DNA"/>
</dbReference>
<comment type="subcellular location">
    <subcellularLocation>
        <location evidence="1">Cytoplasm</location>
    </subcellularLocation>
</comment>
<dbReference type="GO" id="GO:1990904">
    <property type="term" value="C:ribonucleoprotein complex"/>
    <property type="evidence" value="ECO:0007669"/>
    <property type="project" value="UniProtKB-KW"/>
</dbReference>
<gene>
    <name evidence="9" type="ORF">DSTB1V02_LOCUS5934</name>
</gene>
<reference evidence="9" key="1">
    <citation type="submission" date="2020-11" db="EMBL/GenBank/DDBJ databases">
        <authorList>
            <person name="Tran Van P."/>
        </authorList>
    </citation>
    <scope>NUCLEOTIDE SEQUENCE</scope>
</reference>
<keyword evidence="10" id="KW-1185">Reference proteome</keyword>
<dbReference type="SUPFAM" id="SSF140864">
    <property type="entry name" value="TROVE domain-like"/>
    <property type="match status" value="1"/>
</dbReference>
<dbReference type="InterPro" id="IPR036465">
    <property type="entry name" value="vWFA_dom_sf"/>
</dbReference>
<dbReference type="Pfam" id="PF25045">
    <property type="entry name" value="vWA_Ro60"/>
    <property type="match status" value="1"/>
</dbReference>
<dbReference type="OrthoDB" id="6335833at2759"/>
<keyword evidence="3" id="KW-0963">Cytoplasm</keyword>
<dbReference type="PANTHER" id="PTHR14202">
    <property type="entry name" value="60 KDA RIBONUCLEOPROTEIN SSA/RO"/>
    <property type="match status" value="1"/>
</dbReference>
<evidence type="ECO:0000256" key="4">
    <source>
        <dbReference type="ARBA" id="ARBA00022723"/>
    </source>
</evidence>
<dbReference type="GO" id="GO:0005737">
    <property type="term" value="C:cytoplasm"/>
    <property type="evidence" value="ECO:0007669"/>
    <property type="project" value="UniProtKB-SubCell"/>
</dbReference>
<evidence type="ECO:0000256" key="3">
    <source>
        <dbReference type="ARBA" id="ARBA00022490"/>
    </source>
</evidence>
<dbReference type="AlphaFoldDB" id="A0A7R8XAQ6"/>
<proteinExistence type="inferred from homology"/>
<dbReference type="GO" id="GO:0046872">
    <property type="term" value="F:metal ion binding"/>
    <property type="evidence" value="ECO:0007669"/>
    <property type="project" value="UniProtKB-KW"/>
</dbReference>
<comment type="similarity">
    <text evidence="2">Belongs to the Ro 60 kDa family.</text>
</comment>
<dbReference type="GO" id="GO:0003723">
    <property type="term" value="F:RNA binding"/>
    <property type="evidence" value="ECO:0007669"/>
    <property type="project" value="UniProtKB-KW"/>
</dbReference>
<evidence type="ECO:0000256" key="2">
    <source>
        <dbReference type="ARBA" id="ARBA00007814"/>
    </source>
</evidence>
<dbReference type="InterPro" id="IPR040322">
    <property type="entry name" value="TROVE2"/>
</dbReference>
<sequence>MTEANNLAVQSLRRFLHIGGDSLNYNPWFFCNEPSIQQINQEKLADAIEQCATSGGEKALTEEFKKIFENGSSPHPICVIVALAKSMKASDIKVRQEAYKLVHQVCRTSKELFMLMHCSETLNQPCTGWGRGFRRAICEWYTSHEPLALACEVTKHPGGNWTHKDILKLIHMKPKTTEQKLLFCYVMRGLPEAEKQLTEGEPEELKDLLSYLHDVDAVKHCVSTVGEEGHSKSAEGEEVRSLLEKSNLSLDHVPTRFHKSPEIWEVLIPRMLILEALNCVKRLSLAGLLKKSHPLLVSKLQQKLSDPDGLKDSPVHPAKVFLVLKEYENPSLVQKLLHDRAQRRHAPSGMIRRPPKAPPKPNKKVVEALNNLLKNSFQALPRTGKKWLVVLETTPEMVSTKCHVRPIVTVIEAAAVIALSLLKAEATGDVKILIREDKAGGSANVTAFDAEPTSTMKAFLAKLTDRCKGGLVGFTQSIQWSIHNNFPADAIIFITRRSNEFVRVSEVEPLRSCLSQFKSHFKSELKVVTCGFSISKTSVAAESPGVLTLSGFNETIPPIIHAFVSGAFS</sequence>
<organism evidence="9">
    <name type="scientific">Darwinula stevensoni</name>
    <dbReference type="NCBI Taxonomy" id="69355"/>
    <lineage>
        <taxon>Eukaryota</taxon>
        <taxon>Metazoa</taxon>
        <taxon>Ecdysozoa</taxon>
        <taxon>Arthropoda</taxon>
        <taxon>Crustacea</taxon>
        <taxon>Oligostraca</taxon>
        <taxon>Ostracoda</taxon>
        <taxon>Podocopa</taxon>
        <taxon>Podocopida</taxon>
        <taxon>Darwinulocopina</taxon>
        <taxon>Darwinuloidea</taxon>
        <taxon>Darwinulidae</taxon>
        <taxon>Darwinula</taxon>
    </lineage>
</organism>
<protein>
    <recommendedName>
        <fullName evidence="8">TROVE domain-containing protein</fullName>
    </recommendedName>
</protein>
<dbReference type="InterPro" id="IPR008858">
    <property type="entry name" value="TROVE_dom"/>
</dbReference>
<dbReference type="Gene3D" id="3.40.50.410">
    <property type="entry name" value="von Willebrand factor, type A domain"/>
    <property type="match status" value="1"/>
</dbReference>
<keyword evidence="6" id="KW-0687">Ribonucleoprotein</keyword>
<dbReference type="Proteomes" id="UP000677054">
    <property type="component" value="Unassembled WGS sequence"/>
</dbReference>
<evidence type="ECO:0000256" key="5">
    <source>
        <dbReference type="ARBA" id="ARBA00022884"/>
    </source>
</evidence>
<evidence type="ECO:0000259" key="8">
    <source>
        <dbReference type="PROSITE" id="PS50988"/>
    </source>
</evidence>
<dbReference type="EMBL" id="LR900545">
    <property type="protein sequence ID" value="CAD7246071.1"/>
    <property type="molecule type" value="Genomic_DNA"/>
</dbReference>
<dbReference type="InterPro" id="IPR056800">
    <property type="entry name" value="vWA_Ro60"/>
</dbReference>
<evidence type="ECO:0000256" key="7">
    <source>
        <dbReference type="SAM" id="MobiDB-lite"/>
    </source>
</evidence>
<dbReference type="PROSITE" id="PS50988">
    <property type="entry name" value="TROVE"/>
    <property type="match status" value="1"/>
</dbReference>
<keyword evidence="4" id="KW-0479">Metal-binding</keyword>
<evidence type="ECO:0000256" key="1">
    <source>
        <dbReference type="ARBA" id="ARBA00004496"/>
    </source>
</evidence>
<evidence type="ECO:0000313" key="9">
    <source>
        <dbReference type="EMBL" id="CAD7246071.1"/>
    </source>
</evidence>
<feature type="region of interest" description="Disordered" evidence="7">
    <location>
        <begin position="343"/>
        <end position="362"/>
    </location>
</feature>
<accession>A0A7R8XAQ6</accession>
<evidence type="ECO:0000313" key="10">
    <source>
        <dbReference type="Proteomes" id="UP000677054"/>
    </source>
</evidence>
<dbReference type="PANTHER" id="PTHR14202:SF0">
    <property type="entry name" value="RNA-BINDING PROTEIN RO60"/>
    <property type="match status" value="1"/>
</dbReference>
<dbReference type="InterPro" id="IPR037214">
    <property type="entry name" value="TROVE_dom_sf"/>
</dbReference>
<evidence type="ECO:0000256" key="6">
    <source>
        <dbReference type="ARBA" id="ARBA00023274"/>
    </source>
</evidence>
<keyword evidence="5" id="KW-0694">RNA-binding</keyword>